<dbReference type="EMBL" id="MVHL01000041">
    <property type="protein sequence ID" value="ORA44773.1"/>
    <property type="molecule type" value="Genomic_DNA"/>
</dbReference>
<dbReference type="AlphaFoldDB" id="A0AAW5RY96"/>
<reference evidence="4" key="3">
    <citation type="journal article" date="2022" name="BMC Genomics">
        <title>Comparative genome analysis of mycobacteria focusing on tRNA and non-coding RNA.</title>
        <authorList>
            <person name="Behra P.R.K."/>
            <person name="Pettersson B.M.F."/>
            <person name="Ramesh M."/>
            <person name="Das S."/>
            <person name="Dasgupta S."/>
            <person name="Kirsebom L.A."/>
        </authorList>
    </citation>
    <scope>NUCLEOTIDE SEQUENCE</scope>
    <source>
        <strain evidence="4">DSM 45439</strain>
    </source>
</reference>
<keyword evidence="6" id="KW-1185">Reference proteome</keyword>
<accession>A0AAW5RY96</accession>
<dbReference type="RefSeq" id="WP_083071572.1">
    <property type="nucleotide sequence ID" value="NZ_JACKTG010000009.1"/>
</dbReference>
<evidence type="ECO:0000313" key="7">
    <source>
        <dbReference type="Proteomes" id="UP001207588"/>
    </source>
</evidence>
<dbReference type="SUPFAM" id="SSF63829">
    <property type="entry name" value="Calcium-dependent phosphotriesterase"/>
    <property type="match status" value="1"/>
</dbReference>
<comment type="caution">
    <text evidence="4">The sequence shown here is derived from an EMBL/GenBank/DDBJ whole genome shotgun (WGS) entry which is preliminary data.</text>
</comment>
<gene>
    <name evidence="5" type="ORF">BST19_20895</name>
    <name evidence="4" type="ORF">H7I91_01900</name>
</gene>
<feature type="binding site" evidence="2">
    <location>
        <position position="235"/>
    </location>
    <ligand>
        <name>a divalent metal cation</name>
        <dbReference type="ChEBI" id="CHEBI:60240"/>
    </ligand>
</feature>
<dbReference type="EMBL" id="JACKTG010000009">
    <property type="protein sequence ID" value="MCV6988068.1"/>
    <property type="molecule type" value="Genomic_DNA"/>
</dbReference>
<feature type="domain" description="SMP-30/Gluconolactonase/LRE-like region" evidence="3">
    <location>
        <begin position="16"/>
        <end position="294"/>
    </location>
</feature>
<organism evidence="4 7">
    <name type="scientific">Mycobacterium bouchedurhonense</name>
    <dbReference type="NCBI Taxonomy" id="701041"/>
    <lineage>
        <taxon>Bacteria</taxon>
        <taxon>Bacillati</taxon>
        <taxon>Actinomycetota</taxon>
        <taxon>Actinomycetes</taxon>
        <taxon>Mycobacteriales</taxon>
        <taxon>Mycobacteriaceae</taxon>
        <taxon>Mycobacterium</taxon>
        <taxon>Mycobacterium avium complex (MAC)</taxon>
    </lineage>
</organism>
<evidence type="ECO:0000313" key="4">
    <source>
        <dbReference type="EMBL" id="MCV6988068.1"/>
    </source>
</evidence>
<name>A0AAW5RY96_MYCBC</name>
<comment type="cofactor">
    <cofactor evidence="2">
        <name>Zn(2+)</name>
        <dbReference type="ChEBI" id="CHEBI:29105"/>
    </cofactor>
    <text evidence="2">Binds 1 divalent metal cation per subunit.</text>
</comment>
<dbReference type="PRINTS" id="PR01790">
    <property type="entry name" value="SMP30FAMILY"/>
</dbReference>
<dbReference type="PANTHER" id="PTHR47572">
    <property type="entry name" value="LIPOPROTEIN-RELATED"/>
    <property type="match status" value="1"/>
</dbReference>
<proteinExistence type="predicted"/>
<dbReference type="GO" id="GO:0046872">
    <property type="term" value="F:metal ion binding"/>
    <property type="evidence" value="ECO:0007669"/>
    <property type="project" value="UniProtKB-KW"/>
</dbReference>
<reference evidence="4" key="2">
    <citation type="submission" date="2020-07" db="EMBL/GenBank/DDBJ databases">
        <authorList>
            <person name="Pettersson B.M.F."/>
            <person name="Behra P.R.K."/>
            <person name="Ramesh M."/>
            <person name="Das S."/>
            <person name="Dasgupta S."/>
            <person name="Kirsebom L.A."/>
        </authorList>
    </citation>
    <scope>NUCLEOTIDE SEQUENCE</scope>
    <source>
        <strain evidence="4">DSM 45439</strain>
    </source>
</reference>
<dbReference type="Proteomes" id="UP001207588">
    <property type="component" value="Unassembled WGS sequence"/>
</dbReference>
<sequence length="317" mass="33384">MTGPQAGTELAVGLRFPESPLWCPDGAVVVVEIESGRVVSVREGAISVVAECGGGPNAVAFGPDGALYVANNGGLSFSEVPARGWLFPGDRATDWPGGSVQRVDPASGAVTVLYDAFQERRLRAPCDLVFDGTGGFWFTDHGHSYGEIREWGCVYYARADGSSLTQVLPRMDSPNGIGLAPDGTALYVAETNPARLWAFALSEPGVLDPARHAAHRQPRYGGRVLHGMGGYHLFDSLAVDAHGNVNVATMGEHTGIAVVSPDGGLMTFVDVDDPAVTNLCFGGPGLRTAFVTLAASGRVVAIEWPRPGLRLAHQEYV</sequence>
<keyword evidence="2" id="KW-0862">Zinc</keyword>
<evidence type="ECO:0000313" key="6">
    <source>
        <dbReference type="Proteomes" id="UP000192293"/>
    </source>
</evidence>
<protein>
    <submittedName>
        <fullName evidence="4">SMP-30/gluconolactonase/LRE family protein</fullName>
    </submittedName>
</protein>
<keyword evidence="2" id="KW-0479">Metal-binding</keyword>
<evidence type="ECO:0000313" key="5">
    <source>
        <dbReference type="EMBL" id="ORA44773.1"/>
    </source>
</evidence>
<evidence type="ECO:0000259" key="3">
    <source>
        <dbReference type="Pfam" id="PF08450"/>
    </source>
</evidence>
<evidence type="ECO:0000256" key="1">
    <source>
        <dbReference type="PIRSR" id="PIRSR605511-1"/>
    </source>
</evidence>
<feature type="binding site" evidence="2">
    <location>
        <position position="175"/>
    </location>
    <ligand>
        <name>a divalent metal cation</name>
        <dbReference type="ChEBI" id="CHEBI:60240"/>
    </ligand>
</feature>
<feature type="active site" description="Proton donor/acceptor" evidence="1">
    <location>
        <position position="235"/>
    </location>
</feature>
<evidence type="ECO:0000256" key="2">
    <source>
        <dbReference type="PIRSR" id="PIRSR605511-2"/>
    </source>
</evidence>
<dbReference type="Gene3D" id="2.120.10.30">
    <property type="entry name" value="TolB, C-terminal domain"/>
    <property type="match status" value="1"/>
</dbReference>
<reference evidence="5 6" key="1">
    <citation type="submission" date="2017-02" db="EMBL/GenBank/DDBJ databases">
        <title>The new phylogeny of genus Mycobacterium.</title>
        <authorList>
            <person name="Tortoli E."/>
            <person name="Trovato A."/>
            <person name="Cirillo D.M."/>
        </authorList>
    </citation>
    <scope>NUCLEOTIDE SEQUENCE [LARGE SCALE GENOMIC DNA]</scope>
    <source>
        <strain evidence="5 6">DSM 45439</strain>
    </source>
</reference>
<dbReference type="InterPro" id="IPR051262">
    <property type="entry name" value="SMP-30/CGR1_Lactonase"/>
</dbReference>
<dbReference type="PANTHER" id="PTHR47572:SF5">
    <property type="entry name" value="BLR2277 PROTEIN"/>
    <property type="match status" value="1"/>
</dbReference>
<dbReference type="InterPro" id="IPR013658">
    <property type="entry name" value="SGL"/>
</dbReference>
<dbReference type="InterPro" id="IPR005511">
    <property type="entry name" value="SMP-30"/>
</dbReference>
<dbReference type="Proteomes" id="UP000192293">
    <property type="component" value="Unassembled WGS sequence"/>
</dbReference>
<dbReference type="InterPro" id="IPR011042">
    <property type="entry name" value="6-blade_b-propeller_TolB-like"/>
</dbReference>
<dbReference type="Pfam" id="PF08450">
    <property type="entry name" value="SGL"/>
    <property type="match status" value="1"/>
</dbReference>